<dbReference type="eggNOG" id="COG0625">
    <property type="taxonomic scope" value="Bacteria"/>
</dbReference>
<dbReference type="PANTHER" id="PTHR12289">
    <property type="entry name" value="METAXIN RELATED"/>
    <property type="match status" value="1"/>
</dbReference>
<reference evidence="2 3" key="1">
    <citation type="submission" date="2007-06" db="EMBL/GenBank/DDBJ databases">
        <authorList>
            <person name="Shimkets L."/>
            <person name="Ferriera S."/>
            <person name="Johnson J."/>
            <person name="Kravitz S."/>
            <person name="Beeson K."/>
            <person name="Sutton G."/>
            <person name="Rogers Y.-H."/>
            <person name="Friedman R."/>
            <person name="Frazier M."/>
            <person name="Venter J.C."/>
        </authorList>
    </citation>
    <scope>NUCLEOTIDE SEQUENCE [LARGE SCALE GENOMIC DNA]</scope>
    <source>
        <strain evidence="2 3">SIR-1</strain>
    </source>
</reference>
<comment type="caution">
    <text evidence="2">The sequence shown here is derived from an EMBL/GenBank/DDBJ whole genome shotgun (WGS) entry which is preliminary data.</text>
</comment>
<protein>
    <submittedName>
        <fullName evidence="2">Glutathione S-transferase-like protein</fullName>
    </submittedName>
</protein>
<keyword evidence="3" id="KW-1185">Reference proteome</keyword>
<feature type="domain" description="Thioredoxin-like fold" evidence="1">
    <location>
        <begin position="20"/>
        <end position="114"/>
    </location>
</feature>
<evidence type="ECO:0000313" key="3">
    <source>
        <dbReference type="Proteomes" id="UP000005801"/>
    </source>
</evidence>
<gene>
    <name evidence="2" type="ORF">PPSIR1_16715</name>
</gene>
<proteinExistence type="predicted"/>
<dbReference type="GO" id="GO:0016740">
    <property type="term" value="F:transferase activity"/>
    <property type="evidence" value="ECO:0007669"/>
    <property type="project" value="UniProtKB-KW"/>
</dbReference>
<organism evidence="2 3">
    <name type="scientific">Plesiocystis pacifica SIR-1</name>
    <dbReference type="NCBI Taxonomy" id="391625"/>
    <lineage>
        <taxon>Bacteria</taxon>
        <taxon>Pseudomonadati</taxon>
        <taxon>Myxococcota</taxon>
        <taxon>Polyangia</taxon>
        <taxon>Nannocystales</taxon>
        <taxon>Nannocystaceae</taxon>
        <taxon>Plesiocystis</taxon>
    </lineage>
</organism>
<dbReference type="InterPro" id="IPR036249">
    <property type="entry name" value="Thioredoxin-like_sf"/>
</dbReference>
<accession>A6G398</accession>
<dbReference type="SUPFAM" id="SSF52833">
    <property type="entry name" value="Thioredoxin-like"/>
    <property type="match status" value="1"/>
</dbReference>
<dbReference type="SFLD" id="SFLDG01200">
    <property type="entry name" value="SUF1.1"/>
    <property type="match status" value="1"/>
</dbReference>
<dbReference type="Proteomes" id="UP000005801">
    <property type="component" value="Unassembled WGS sequence"/>
</dbReference>
<dbReference type="AlphaFoldDB" id="A6G398"/>
<dbReference type="Pfam" id="PF17172">
    <property type="entry name" value="GST_N_4"/>
    <property type="match status" value="1"/>
</dbReference>
<keyword evidence="2" id="KW-0808">Transferase</keyword>
<dbReference type="SFLD" id="SFLDG01180">
    <property type="entry name" value="SUF1"/>
    <property type="match status" value="1"/>
</dbReference>
<dbReference type="InterPro" id="IPR040079">
    <property type="entry name" value="Glutathione_S-Trfase"/>
</dbReference>
<dbReference type="Gene3D" id="3.40.30.10">
    <property type="entry name" value="Glutaredoxin"/>
    <property type="match status" value="1"/>
</dbReference>
<dbReference type="STRING" id="391625.PPSIR1_16715"/>
<dbReference type="PANTHER" id="PTHR12289:SF41">
    <property type="entry name" value="FAILED AXON CONNECTIONS-RELATED"/>
    <property type="match status" value="1"/>
</dbReference>
<dbReference type="InterPro" id="IPR036282">
    <property type="entry name" value="Glutathione-S-Trfase_C_sf"/>
</dbReference>
<dbReference type="SFLD" id="SFLDS00019">
    <property type="entry name" value="Glutathione_Transferase_(cytos"/>
    <property type="match status" value="1"/>
</dbReference>
<dbReference type="SUPFAM" id="SSF47616">
    <property type="entry name" value="GST C-terminal domain-like"/>
    <property type="match status" value="1"/>
</dbReference>
<evidence type="ECO:0000259" key="1">
    <source>
        <dbReference type="Pfam" id="PF17172"/>
    </source>
</evidence>
<dbReference type="RefSeq" id="WP_006971197.1">
    <property type="nucleotide sequence ID" value="NZ_ABCS01000017.1"/>
</dbReference>
<sequence length="243" mass="27073">MASLVLHGFGGDGALTDLSPFVTKLHAYLRLAGVEYAFRPGDMRVAPRGKLPYIDHDGAIIGDSERIIEHLRERGIADLDRDLDPGQRADRTAIASMCELELYFILACFRWREPRGWASYGPKIQAALRRVGIPRPATGVVLRIVRRGNLKQHEAQGVGRRPPEENLARAGQLFDAFEDFVGRHPGPWWFGEQPSSLDAIVWAFIDGTTTKEVDTPLHGLLDSRAQLKTWFEHVDAKVRAAGS</sequence>
<dbReference type="OrthoDB" id="7664269at2"/>
<dbReference type="InterPro" id="IPR012336">
    <property type="entry name" value="Thioredoxin-like_fold"/>
</dbReference>
<evidence type="ECO:0000313" key="2">
    <source>
        <dbReference type="EMBL" id="EDM79723.1"/>
    </source>
</evidence>
<name>A6G398_9BACT</name>
<dbReference type="EMBL" id="ABCS01000017">
    <property type="protein sequence ID" value="EDM79723.1"/>
    <property type="molecule type" value="Genomic_DNA"/>
</dbReference>
<dbReference type="InterPro" id="IPR050931">
    <property type="entry name" value="Mito_Protein_Transport_Metaxin"/>
</dbReference>
<dbReference type="InterPro" id="IPR026928">
    <property type="entry name" value="FAX/IsoI-like"/>
</dbReference>